<dbReference type="SFLD" id="SFLDS00003">
    <property type="entry name" value="Haloacid_Dehalogenase"/>
    <property type="match status" value="1"/>
</dbReference>
<proteinExistence type="predicted"/>
<protein>
    <submittedName>
        <fullName evidence="1">HAD family hydrolase</fullName>
    </submittedName>
</protein>
<organism evidence="1 2">
    <name type="scientific">Candidatus Coproplasma avicola</name>
    <dbReference type="NCBI Taxonomy" id="2840744"/>
    <lineage>
        <taxon>Bacteria</taxon>
        <taxon>Bacillati</taxon>
        <taxon>Bacillota</taxon>
        <taxon>Clostridia</taxon>
        <taxon>Eubacteriales</taxon>
        <taxon>Candidatus Coproplasma</taxon>
    </lineage>
</organism>
<dbReference type="EMBL" id="DVHK01000059">
    <property type="protein sequence ID" value="HIR66914.1"/>
    <property type="molecule type" value="Genomic_DNA"/>
</dbReference>
<dbReference type="InterPro" id="IPR023214">
    <property type="entry name" value="HAD_sf"/>
</dbReference>
<dbReference type="InterPro" id="IPR041492">
    <property type="entry name" value="HAD_2"/>
</dbReference>
<dbReference type="Gene3D" id="3.40.50.1000">
    <property type="entry name" value="HAD superfamily/HAD-like"/>
    <property type="match status" value="1"/>
</dbReference>
<dbReference type="Proteomes" id="UP000823913">
    <property type="component" value="Unassembled WGS sequence"/>
</dbReference>
<dbReference type="CDD" id="cd04302">
    <property type="entry name" value="HAD_5NT"/>
    <property type="match status" value="1"/>
</dbReference>
<dbReference type="PANTHER" id="PTHR43434:SF20">
    <property type="entry name" value="5'-NUCLEOTIDASE"/>
    <property type="match status" value="1"/>
</dbReference>
<sequence length="216" mass="24380">MDYCLFDLDGTLTDPYEGITNSIKYGLAKFGICENDTRKLKSFIGPPLYRSFMDNYSFTQEQAAQAVGYYREYFAQKGIFENRVYDGIENMLYRLKQRDFRLLVATSKPQVFAERIIKHFNLWQYFDFIAGATLDDSRIEKADVISYALKSCNIAPCNAIMVGDRKHDIIGAKQNGLNSVGVLYGYGGEEELKSAGADYIAATPSDVAEILINLKS</sequence>
<comment type="caution">
    <text evidence="1">The sequence shown here is derived from an EMBL/GenBank/DDBJ whole genome shotgun (WGS) entry which is preliminary data.</text>
</comment>
<dbReference type="PANTHER" id="PTHR43434">
    <property type="entry name" value="PHOSPHOGLYCOLATE PHOSPHATASE"/>
    <property type="match status" value="1"/>
</dbReference>
<dbReference type="InterPro" id="IPR023198">
    <property type="entry name" value="PGP-like_dom2"/>
</dbReference>
<dbReference type="InterPro" id="IPR050155">
    <property type="entry name" value="HAD-like_hydrolase_sf"/>
</dbReference>
<dbReference type="GO" id="GO:0016787">
    <property type="term" value="F:hydrolase activity"/>
    <property type="evidence" value="ECO:0007669"/>
    <property type="project" value="UniProtKB-KW"/>
</dbReference>
<gene>
    <name evidence="1" type="ORF">IAB94_02555</name>
</gene>
<dbReference type="SUPFAM" id="SSF56784">
    <property type="entry name" value="HAD-like"/>
    <property type="match status" value="1"/>
</dbReference>
<dbReference type="GO" id="GO:0005829">
    <property type="term" value="C:cytosol"/>
    <property type="evidence" value="ECO:0007669"/>
    <property type="project" value="TreeGrafter"/>
</dbReference>
<dbReference type="SFLD" id="SFLDG01129">
    <property type="entry name" value="C1.5:_HAD__Beta-PGM__Phosphata"/>
    <property type="match status" value="1"/>
</dbReference>
<dbReference type="FunFam" id="3.40.50.1000:FF:000022">
    <property type="entry name" value="Phosphoglycolate phosphatase"/>
    <property type="match status" value="1"/>
</dbReference>
<keyword evidence="1" id="KW-0378">Hydrolase</keyword>
<dbReference type="AlphaFoldDB" id="A0A9D1E6D7"/>
<dbReference type="GO" id="GO:0004713">
    <property type="term" value="F:protein tyrosine kinase activity"/>
    <property type="evidence" value="ECO:0007669"/>
    <property type="project" value="TreeGrafter"/>
</dbReference>
<reference evidence="1" key="2">
    <citation type="journal article" date="2021" name="PeerJ">
        <title>Extensive microbial diversity within the chicken gut microbiome revealed by metagenomics and culture.</title>
        <authorList>
            <person name="Gilroy R."/>
            <person name="Ravi A."/>
            <person name="Getino M."/>
            <person name="Pursley I."/>
            <person name="Horton D.L."/>
            <person name="Alikhan N.F."/>
            <person name="Baker D."/>
            <person name="Gharbi K."/>
            <person name="Hall N."/>
            <person name="Watson M."/>
            <person name="Adriaenssens E.M."/>
            <person name="Foster-Nyarko E."/>
            <person name="Jarju S."/>
            <person name="Secka A."/>
            <person name="Antonio M."/>
            <person name="Oren A."/>
            <person name="Chaudhuri R.R."/>
            <person name="La Ragione R."/>
            <person name="Hildebrand F."/>
            <person name="Pallen M.J."/>
        </authorList>
    </citation>
    <scope>NUCLEOTIDE SEQUENCE</scope>
    <source>
        <strain evidence="1">ChiW16-3235</strain>
    </source>
</reference>
<reference evidence="1" key="1">
    <citation type="submission" date="2020-10" db="EMBL/GenBank/DDBJ databases">
        <authorList>
            <person name="Gilroy R."/>
        </authorList>
    </citation>
    <scope>NUCLEOTIDE SEQUENCE</scope>
    <source>
        <strain evidence="1">ChiW16-3235</strain>
    </source>
</reference>
<dbReference type="InterPro" id="IPR036412">
    <property type="entry name" value="HAD-like_sf"/>
</dbReference>
<evidence type="ECO:0000313" key="2">
    <source>
        <dbReference type="Proteomes" id="UP000823913"/>
    </source>
</evidence>
<name>A0A9D1E6D7_9FIRM</name>
<accession>A0A9D1E6D7</accession>
<dbReference type="Gene3D" id="1.10.150.240">
    <property type="entry name" value="Putative phosphatase, domain 2"/>
    <property type="match status" value="1"/>
</dbReference>
<dbReference type="Pfam" id="PF13419">
    <property type="entry name" value="HAD_2"/>
    <property type="match status" value="1"/>
</dbReference>
<evidence type="ECO:0000313" key="1">
    <source>
        <dbReference type="EMBL" id="HIR66914.1"/>
    </source>
</evidence>